<dbReference type="EMBL" id="VUNR01000019">
    <property type="protein sequence ID" value="MSU09244.1"/>
    <property type="molecule type" value="Genomic_DNA"/>
</dbReference>
<dbReference type="AlphaFoldDB" id="A0A6I2UI64"/>
<dbReference type="GeneID" id="96779182"/>
<keyword evidence="3" id="KW-1185">Reference proteome</keyword>
<gene>
    <name evidence="2" type="ORF">FYJ84_09630</name>
</gene>
<sequence length="150" mass="17022">MNRQNKKIMKAPGVLMTSTVIYAVMCIVLFAGGVSIGYQFVENYKKDLLIHQCDVIDRSLAMYSKMHKAVRTDSVQIDDEKGITYSHTHIFPESLEQLGIIQDEQGYFSKEIDFSQFTYSVKKNPNGSMTYKLGVTLPDGKFYTSPQSNK</sequence>
<comment type="caution">
    <text evidence="2">The sequence shown here is derived from an EMBL/GenBank/DDBJ whole genome shotgun (WGS) entry which is preliminary data.</text>
</comment>
<keyword evidence="1" id="KW-0812">Transmembrane</keyword>
<feature type="transmembrane region" description="Helical" evidence="1">
    <location>
        <begin position="20"/>
        <end position="41"/>
    </location>
</feature>
<name>A0A6I2UI64_9FIRM</name>
<accession>A0A6I2UI64</accession>
<evidence type="ECO:0000256" key="1">
    <source>
        <dbReference type="SAM" id="Phobius"/>
    </source>
</evidence>
<keyword evidence="1" id="KW-0472">Membrane</keyword>
<protein>
    <submittedName>
        <fullName evidence="2">Uncharacterized protein</fullName>
    </submittedName>
</protein>
<dbReference type="Proteomes" id="UP000433181">
    <property type="component" value="Unassembled WGS sequence"/>
</dbReference>
<keyword evidence="1" id="KW-1133">Transmembrane helix</keyword>
<dbReference type="RefSeq" id="WP_154407416.1">
    <property type="nucleotide sequence ID" value="NZ_VUNR01000019.1"/>
</dbReference>
<proteinExistence type="predicted"/>
<evidence type="ECO:0000313" key="2">
    <source>
        <dbReference type="EMBL" id="MSU09244.1"/>
    </source>
</evidence>
<organism evidence="2 3">
    <name type="scientific">Anaerovibrio slackiae</name>
    <dbReference type="NCBI Taxonomy" id="2652309"/>
    <lineage>
        <taxon>Bacteria</taxon>
        <taxon>Bacillati</taxon>
        <taxon>Bacillota</taxon>
        <taxon>Negativicutes</taxon>
        <taxon>Selenomonadales</taxon>
        <taxon>Selenomonadaceae</taxon>
        <taxon>Anaerovibrio</taxon>
    </lineage>
</organism>
<reference evidence="2 3" key="1">
    <citation type="submission" date="2019-08" db="EMBL/GenBank/DDBJ databases">
        <title>In-depth cultivation of the pig gut microbiome towards novel bacterial diversity and tailored functional studies.</title>
        <authorList>
            <person name="Wylensek D."/>
            <person name="Hitch T.C.A."/>
            <person name="Clavel T."/>
        </authorList>
    </citation>
    <scope>NUCLEOTIDE SEQUENCE [LARGE SCALE GENOMIC DNA]</scope>
    <source>
        <strain evidence="2 3">WCA-693-APC-5D-A</strain>
    </source>
</reference>
<evidence type="ECO:0000313" key="3">
    <source>
        <dbReference type="Proteomes" id="UP000433181"/>
    </source>
</evidence>